<protein>
    <submittedName>
        <fullName evidence="1">Diguanylate phosphodiesterase</fullName>
    </submittedName>
</protein>
<dbReference type="KEGG" id="cpin:CPIN18020_0004"/>
<dbReference type="RefSeq" id="WP_078422600.1">
    <property type="nucleotide sequence ID" value="NZ_CP017018.1"/>
</dbReference>
<dbReference type="Pfam" id="PF00990">
    <property type="entry name" value="GGDEF"/>
    <property type="match status" value="1"/>
</dbReference>
<name>A0A1S6U5C0_9BACT</name>
<dbReference type="PROSITE" id="PS50883">
    <property type="entry name" value="EAL"/>
    <property type="match status" value="1"/>
</dbReference>
<dbReference type="PANTHER" id="PTHR33121">
    <property type="entry name" value="CYCLIC DI-GMP PHOSPHODIESTERASE PDEF"/>
    <property type="match status" value="1"/>
</dbReference>
<evidence type="ECO:0000313" key="2">
    <source>
        <dbReference type="Proteomes" id="UP000190868"/>
    </source>
</evidence>
<accession>A0A1S6U5C0</accession>
<dbReference type="InterPro" id="IPR050706">
    <property type="entry name" value="Cyclic-di-GMP_PDE-like"/>
</dbReference>
<dbReference type="InterPro" id="IPR000160">
    <property type="entry name" value="GGDEF_dom"/>
</dbReference>
<dbReference type="Proteomes" id="UP000190868">
    <property type="component" value="Chromosome"/>
</dbReference>
<gene>
    <name evidence="1" type="ORF">CPIN18021_0004</name>
</gene>
<keyword evidence="2" id="KW-1185">Reference proteome</keyword>
<evidence type="ECO:0000313" key="1">
    <source>
        <dbReference type="EMBL" id="AQW86870.1"/>
    </source>
</evidence>
<dbReference type="PANTHER" id="PTHR33121:SF71">
    <property type="entry name" value="OXYGEN SENSOR PROTEIN DOSP"/>
    <property type="match status" value="1"/>
</dbReference>
<proteinExistence type="predicted"/>
<dbReference type="InterPro" id="IPR001633">
    <property type="entry name" value="EAL_dom"/>
</dbReference>
<dbReference type="AlphaFoldDB" id="A0A1S6U5C0"/>
<dbReference type="Gene3D" id="3.20.20.450">
    <property type="entry name" value="EAL domain"/>
    <property type="match status" value="1"/>
</dbReference>
<dbReference type="SUPFAM" id="SSF141868">
    <property type="entry name" value="EAL domain-like"/>
    <property type="match status" value="1"/>
</dbReference>
<dbReference type="GeneID" id="56565646"/>
<organism evidence="1 2">
    <name type="scientific">Campylobacter pinnipediorum subsp. caledonicus</name>
    <dbReference type="NCBI Taxonomy" id="1874362"/>
    <lineage>
        <taxon>Bacteria</taxon>
        <taxon>Pseudomonadati</taxon>
        <taxon>Campylobacterota</taxon>
        <taxon>Epsilonproteobacteria</taxon>
        <taxon>Campylobacterales</taxon>
        <taxon>Campylobacteraceae</taxon>
        <taxon>Campylobacter</taxon>
    </lineage>
</organism>
<dbReference type="InterPro" id="IPR043128">
    <property type="entry name" value="Rev_trsase/Diguanyl_cyclase"/>
</dbReference>
<dbReference type="InterPro" id="IPR035919">
    <property type="entry name" value="EAL_sf"/>
</dbReference>
<dbReference type="EMBL" id="CP017258">
    <property type="protein sequence ID" value="AQW86870.1"/>
    <property type="molecule type" value="Genomic_DNA"/>
</dbReference>
<sequence>MKNAQNVERSHRFKIAFKIALPFIVIVAFLLYMFFKTNNISSKDIILFTLLTFCYIHFTTYMIYQSFKDNVLDSVVDVFHRKKILEIISKKIKKYHKNDNLILLNFKNIDDIFQRYGLNFGDEILRKGVEKLIYFLEKNKIKDSVIGRYSGGYFLIFANANKAYITHILNIFSKKIQNDGINDIEIKTNFALVNANYSKDLKNSINFLLNDINGNEYSHNNINEYENEVCKSIDDSNFIFKTQKIVSLNDDSYLYSVVPILKTNNFGKISKSIFMNIANKNGYEITLDKNIFSEFFKKVTIKENEKFILDVSAVSIRNNTFLNFLKDFIEKNNIDPKKIIFEFNEHEIYTHIKRFDEIIKMYKKLGFSFAISHFGGKNSFFTYFLNLKVDYIIYDISISKNYEKEKVKNVFLKFNEICKKLGIKSIIKFVEKAEVLEFAKENKVDFVQGFFIEKPKEV</sequence>
<dbReference type="CDD" id="cd01948">
    <property type="entry name" value="EAL"/>
    <property type="match status" value="1"/>
</dbReference>
<dbReference type="Pfam" id="PF00563">
    <property type="entry name" value="EAL"/>
    <property type="match status" value="1"/>
</dbReference>
<dbReference type="SMART" id="SM00052">
    <property type="entry name" value="EAL"/>
    <property type="match status" value="1"/>
</dbReference>
<reference evidence="2" key="1">
    <citation type="submission" date="2016-09" db="EMBL/GenBank/DDBJ databases">
        <title>Comparative genomics of the Campylobacter concisus group.</title>
        <authorList>
            <person name="Miller W.G."/>
            <person name="Yee E."/>
            <person name="Chapman M.H."/>
            <person name="Huynh S."/>
            <person name="Bono J.L."/>
            <person name="On S.L.W."/>
            <person name="StLeger J."/>
            <person name="Foster G."/>
            <person name="Parker C.T."/>
        </authorList>
    </citation>
    <scope>NUCLEOTIDE SEQUENCE [LARGE SCALE GENOMIC DNA]</scope>
    <source>
        <strain evidence="2">RM18021</strain>
    </source>
</reference>
<dbReference type="GO" id="GO:0071111">
    <property type="term" value="F:cyclic-guanylate-specific phosphodiesterase activity"/>
    <property type="evidence" value="ECO:0007669"/>
    <property type="project" value="InterPro"/>
</dbReference>
<dbReference type="Gene3D" id="3.30.70.270">
    <property type="match status" value="1"/>
</dbReference>